<keyword evidence="1" id="KW-1133">Transmembrane helix</keyword>
<dbReference type="RefSeq" id="WP_146821461.1">
    <property type="nucleotide sequence ID" value="NZ_CP029077.1"/>
</dbReference>
<gene>
    <name evidence="2" type="ORF">Deia_01164</name>
</gene>
<evidence type="ECO:0000313" key="2">
    <source>
        <dbReference type="EMBL" id="QED23941.1"/>
    </source>
</evidence>
<organism evidence="2 3">
    <name type="scientific">Candidatus Deianiraea vastatrix</name>
    <dbReference type="NCBI Taxonomy" id="2163644"/>
    <lineage>
        <taxon>Bacteria</taxon>
        <taxon>Pseudomonadati</taxon>
        <taxon>Pseudomonadota</taxon>
        <taxon>Alphaproteobacteria</taxon>
        <taxon>Rickettsiales</taxon>
        <taxon>Candidatus Deianiraeaceae</taxon>
        <taxon>Candidatus Deianiraea</taxon>
    </lineage>
</organism>
<name>A0A5B8XJ15_9RICK</name>
<reference evidence="2 3" key="1">
    <citation type="journal article" date="2019" name="ISME J.">
        <title>Deianiraea, an extracellular bacterium associated with the ciliate Paramecium, suggests an alternative scenario for the evolution of Rickettsiales.</title>
        <authorList>
            <person name="Castelli M."/>
            <person name="Sabaneyeva E."/>
            <person name="Lanzoni O."/>
            <person name="Lebedeva N."/>
            <person name="Floriano A.M."/>
            <person name="Gaiarsa S."/>
            <person name="Benken K."/>
            <person name="Modeo L."/>
            <person name="Bandi C."/>
            <person name="Potekhin A."/>
            <person name="Sassera D."/>
            <person name="Petroni G."/>
        </authorList>
    </citation>
    <scope>NUCLEOTIDE SEQUENCE [LARGE SCALE GENOMIC DNA]</scope>
    <source>
        <strain evidence="2">CyL4-1</strain>
    </source>
</reference>
<proteinExistence type="predicted"/>
<evidence type="ECO:0000256" key="1">
    <source>
        <dbReference type="SAM" id="Phobius"/>
    </source>
</evidence>
<sequence length="231" mass="25621">MNKFWVILAAPIIIILSPFILLYNLLSGQKGMSADEVHDSHNNQKMKQNGSELVFDMQKAFDKMKNGEQKLISIPGHFLVIAKDENGAKHIMDNGGFVIKPLYNLKGIQYTSFNTNKSCGETAAAIANALENTVNKGNGIIDVAKIAANIGVGYKIERPLTKNEACALKQTKYEYKEESQNKESKVKITNQKEVNLHVYKQAVKIVKDANLKENSDIKSNSKVTKQNAVGH</sequence>
<feature type="transmembrane region" description="Helical" evidence="1">
    <location>
        <begin position="6"/>
        <end position="26"/>
    </location>
</feature>
<evidence type="ECO:0000313" key="3">
    <source>
        <dbReference type="Proteomes" id="UP000321934"/>
    </source>
</evidence>
<accession>A0A5B8XJ15</accession>
<dbReference type="AlphaFoldDB" id="A0A5B8XJ15"/>
<keyword evidence="1" id="KW-0812">Transmembrane</keyword>
<protein>
    <submittedName>
        <fullName evidence="2">Uncharacterized protein</fullName>
    </submittedName>
</protein>
<keyword evidence="1" id="KW-0472">Membrane</keyword>
<dbReference type="EMBL" id="CP029077">
    <property type="protein sequence ID" value="QED23941.1"/>
    <property type="molecule type" value="Genomic_DNA"/>
</dbReference>
<dbReference type="Proteomes" id="UP000321934">
    <property type="component" value="Chromosome"/>
</dbReference>
<keyword evidence="3" id="KW-1185">Reference proteome</keyword>